<comment type="caution">
    <text evidence="1">The sequence shown here is derived from an EMBL/GenBank/DDBJ whole genome shotgun (WGS) entry which is preliminary data.</text>
</comment>
<evidence type="ECO:0000313" key="2">
    <source>
        <dbReference type="Proteomes" id="UP000252081"/>
    </source>
</evidence>
<name>A0A366KYI2_9SPHI</name>
<proteinExistence type="predicted"/>
<protein>
    <submittedName>
        <fullName evidence="1">Uncharacterized protein</fullName>
    </submittedName>
</protein>
<gene>
    <name evidence="1" type="ORF">DRW42_13040</name>
</gene>
<sequence length="260" mass="30534">MTPIEYLKLQAKNLHKDFKTQTSSFDPKLRRNVYDYDPKFFKFDLLVHDFNINEENFKLGNALHVIAKLCGLDKWSDFSKASPAKIELSFLLYDNMDRVSVRDWVDYLSHIETENKVKLDDEFKLQIFTDVFLEGEQDIYYDDYRLLKDEDIEIEWEKDDSVSSVPTTKISSLPLNKDDREEFITAANQAFERVFERIEPENPELTRLLWDAEKFIDEDVLTPDMLPIDRNYALSLIDSFSVGYVIQLAAQADDQSLNLN</sequence>
<keyword evidence="2" id="KW-1185">Reference proteome</keyword>
<dbReference type="Proteomes" id="UP000252081">
    <property type="component" value="Unassembled WGS sequence"/>
</dbReference>
<organism evidence="1 2">
    <name type="scientific">Pedobacter miscanthi</name>
    <dbReference type="NCBI Taxonomy" id="2259170"/>
    <lineage>
        <taxon>Bacteria</taxon>
        <taxon>Pseudomonadati</taxon>
        <taxon>Bacteroidota</taxon>
        <taxon>Sphingobacteriia</taxon>
        <taxon>Sphingobacteriales</taxon>
        <taxon>Sphingobacteriaceae</taxon>
        <taxon>Pedobacter</taxon>
    </lineage>
</organism>
<dbReference type="OrthoDB" id="7357206at2"/>
<dbReference type="AlphaFoldDB" id="A0A366KYI2"/>
<dbReference type="EMBL" id="QNQU01000010">
    <property type="protein sequence ID" value="RBQ06705.1"/>
    <property type="molecule type" value="Genomic_DNA"/>
</dbReference>
<reference evidence="1 2" key="1">
    <citation type="submission" date="2018-07" db="EMBL/GenBank/DDBJ databases">
        <title>A draft genome of a endophytic bacteria, a new species of Pedobacter.</title>
        <authorList>
            <person name="Zhang Z.D."/>
            <person name="Chen Z.J."/>
        </authorList>
    </citation>
    <scope>NUCLEOTIDE SEQUENCE [LARGE SCALE GENOMIC DNA]</scope>
    <source>
        <strain evidence="1 2">RS10</strain>
    </source>
</reference>
<evidence type="ECO:0000313" key="1">
    <source>
        <dbReference type="EMBL" id="RBQ06705.1"/>
    </source>
</evidence>
<accession>A0A366KYI2</accession>
<dbReference type="RefSeq" id="WP_113949268.1">
    <property type="nucleotide sequence ID" value="NZ_QNQU01000010.1"/>
</dbReference>